<comment type="subcellular location">
    <subcellularLocation>
        <location evidence="1">Membrane</location>
        <topology evidence="1">Multi-pass membrane protein</topology>
    </subcellularLocation>
</comment>
<evidence type="ECO:0000256" key="1">
    <source>
        <dbReference type="ARBA" id="ARBA00004141"/>
    </source>
</evidence>
<sequence>MEKSLFEIKQMDCPSEENLIRIKLDGITSVKNLEFDIPNRRLIVFHMGEIEQIEKSIYELNLGSRKLSTELTNQTDFLEDSNQKRLLWYVLAINFVFFLIEMATGIFSKSMGLVADSLDMLADSLVYGISIFAVGGTIRKKKRISKLAGYFQIVLALIGFSEVLSRFFGMEEVPNFSTMLIVSIFALLANALCLYLLQRSKSKEDAHMKASMIFTSNDVIINLGVIVAALLVNWLNSSLPDLIIGGVVFVLVVQGAFRILKLSK</sequence>
<evidence type="ECO:0000256" key="5">
    <source>
        <dbReference type="ARBA" id="ARBA00023136"/>
    </source>
</evidence>
<dbReference type="SUPFAM" id="SSF161111">
    <property type="entry name" value="Cation efflux protein transmembrane domain-like"/>
    <property type="match status" value="1"/>
</dbReference>
<keyword evidence="9" id="KW-1185">Reference proteome</keyword>
<keyword evidence="3" id="KW-0406">Ion transport</keyword>
<feature type="transmembrane region" description="Helical" evidence="6">
    <location>
        <begin position="120"/>
        <end position="138"/>
    </location>
</feature>
<keyword evidence="5 6" id="KW-0472">Membrane</keyword>
<dbReference type="AlphaFoldDB" id="A0A327PA54"/>
<dbReference type="InterPro" id="IPR027469">
    <property type="entry name" value="Cation_efflux_TMD_sf"/>
</dbReference>
<feature type="transmembrane region" description="Helical" evidence="6">
    <location>
        <begin position="150"/>
        <end position="170"/>
    </location>
</feature>
<dbReference type="InterPro" id="IPR036163">
    <property type="entry name" value="HMA_dom_sf"/>
</dbReference>
<feature type="transmembrane region" description="Helical" evidence="6">
    <location>
        <begin position="176"/>
        <end position="198"/>
    </location>
</feature>
<dbReference type="GO" id="GO:0046872">
    <property type="term" value="F:metal ion binding"/>
    <property type="evidence" value="ECO:0007669"/>
    <property type="project" value="InterPro"/>
</dbReference>
<dbReference type="SUPFAM" id="SSF55008">
    <property type="entry name" value="HMA, heavy metal-associated domain"/>
    <property type="match status" value="1"/>
</dbReference>
<evidence type="ECO:0000256" key="4">
    <source>
        <dbReference type="ARBA" id="ARBA00022989"/>
    </source>
</evidence>
<organism evidence="8 9">
    <name type="scientific">Algoriphagus yeomjeoni</name>
    <dbReference type="NCBI Taxonomy" id="291403"/>
    <lineage>
        <taxon>Bacteria</taxon>
        <taxon>Pseudomonadati</taxon>
        <taxon>Bacteroidota</taxon>
        <taxon>Cytophagia</taxon>
        <taxon>Cytophagales</taxon>
        <taxon>Cyclobacteriaceae</taxon>
        <taxon>Algoriphagus</taxon>
    </lineage>
</organism>
<dbReference type="RefSeq" id="WP_111612294.1">
    <property type="nucleotide sequence ID" value="NZ_QLLK01000008.1"/>
</dbReference>
<reference evidence="8 9" key="1">
    <citation type="submission" date="2018-06" db="EMBL/GenBank/DDBJ databases">
        <title>Genomic Encyclopedia of Archaeal and Bacterial Type Strains, Phase II (KMG-II): from individual species to whole genera.</title>
        <authorList>
            <person name="Goeker M."/>
        </authorList>
    </citation>
    <scope>NUCLEOTIDE SEQUENCE [LARGE SCALE GENOMIC DNA]</scope>
    <source>
        <strain evidence="8 9">DSM 23446</strain>
    </source>
</reference>
<dbReference type="GO" id="GO:0005385">
    <property type="term" value="F:zinc ion transmembrane transporter activity"/>
    <property type="evidence" value="ECO:0007669"/>
    <property type="project" value="TreeGrafter"/>
</dbReference>
<keyword evidence="4 6" id="KW-1133">Transmembrane helix</keyword>
<dbReference type="Pfam" id="PF01545">
    <property type="entry name" value="Cation_efflux"/>
    <property type="match status" value="1"/>
</dbReference>
<dbReference type="InterPro" id="IPR050681">
    <property type="entry name" value="CDF/SLC30A"/>
</dbReference>
<accession>A0A327PA54</accession>
<keyword evidence="3" id="KW-0813">Transport</keyword>
<dbReference type="EMBL" id="QLLK01000008">
    <property type="protein sequence ID" value="RAI88044.1"/>
    <property type="molecule type" value="Genomic_DNA"/>
</dbReference>
<dbReference type="InterPro" id="IPR058533">
    <property type="entry name" value="Cation_efflux_TM"/>
</dbReference>
<dbReference type="OrthoDB" id="9799649at2"/>
<evidence type="ECO:0000256" key="2">
    <source>
        <dbReference type="ARBA" id="ARBA00022692"/>
    </source>
</evidence>
<evidence type="ECO:0000256" key="3">
    <source>
        <dbReference type="ARBA" id="ARBA00022906"/>
    </source>
</evidence>
<evidence type="ECO:0000313" key="8">
    <source>
        <dbReference type="EMBL" id="RAI88044.1"/>
    </source>
</evidence>
<keyword evidence="2 6" id="KW-0812">Transmembrane</keyword>
<feature type="domain" description="Cation efflux protein transmembrane" evidence="7">
    <location>
        <begin position="87"/>
        <end position="261"/>
    </location>
</feature>
<gene>
    <name evidence="8" type="ORF">LV83_02962</name>
</gene>
<name>A0A327PA54_9BACT</name>
<keyword evidence="3" id="KW-0864">Zinc transport</keyword>
<evidence type="ECO:0000313" key="9">
    <source>
        <dbReference type="Proteomes" id="UP000249610"/>
    </source>
</evidence>
<feature type="transmembrane region" description="Helical" evidence="6">
    <location>
        <begin position="242"/>
        <end position="260"/>
    </location>
</feature>
<dbReference type="Proteomes" id="UP000249610">
    <property type="component" value="Unassembled WGS sequence"/>
</dbReference>
<evidence type="ECO:0000256" key="6">
    <source>
        <dbReference type="SAM" id="Phobius"/>
    </source>
</evidence>
<dbReference type="Gene3D" id="1.20.1510.10">
    <property type="entry name" value="Cation efflux protein transmembrane domain"/>
    <property type="match status" value="1"/>
</dbReference>
<feature type="transmembrane region" description="Helical" evidence="6">
    <location>
        <begin position="86"/>
        <end position="108"/>
    </location>
</feature>
<evidence type="ECO:0000259" key="7">
    <source>
        <dbReference type="Pfam" id="PF01545"/>
    </source>
</evidence>
<proteinExistence type="predicted"/>
<keyword evidence="3" id="KW-0862">Zinc</keyword>
<comment type="caution">
    <text evidence="8">The sequence shown here is derived from an EMBL/GenBank/DDBJ whole genome shotgun (WGS) entry which is preliminary data.</text>
</comment>
<dbReference type="GO" id="GO:0005886">
    <property type="term" value="C:plasma membrane"/>
    <property type="evidence" value="ECO:0007669"/>
    <property type="project" value="TreeGrafter"/>
</dbReference>
<dbReference type="PANTHER" id="PTHR11562:SF17">
    <property type="entry name" value="RE54080P-RELATED"/>
    <property type="match status" value="1"/>
</dbReference>
<feature type="transmembrane region" description="Helical" evidence="6">
    <location>
        <begin position="219"/>
        <end position="236"/>
    </location>
</feature>
<dbReference type="PANTHER" id="PTHR11562">
    <property type="entry name" value="CATION EFFLUX PROTEIN/ ZINC TRANSPORTER"/>
    <property type="match status" value="1"/>
</dbReference>
<protein>
    <submittedName>
        <fullName evidence="8">Cation diffusion facilitator family transporter</fullName>
    </submittedName>
</protein>